<feature type="signal peptide" evidence="1">
    <location>
        <begin position="1"/>
        <end position="31"/>
    </location>
</feature>
<comment type="caution">
    <text evidence="2">The sequence shown here is derived from an EMBL/GenBank/DDBJ whole genome shotgun (WGS) entry which is preliminary data.</text>
</comment>
<evidence type="ECO:0000256" key="1">
    <source>
        <dbReference type="SAM" id="SignalP"/>
    </source>
</evidence>
<protein>
    <submittedName>
        <fullName evidence="2">Uncharacterized protein</fullName>
    </submittedName>
</protein>
<evidence type="ECO:0000313" key="3">
    <source>
        <dbReference type="Proteomes" id="UP000184388"/>
    </source>
</evidence>
<dbReference type="AlphaFoldDB" id="A0A9X8N0H7"/>
<dbReference type="EMBL" id="FRBK01000011">
    <property type="protein sequence ID" value="SHM52197.1"/>
    <property type="molecule type" value="Genomic_DNA"/>
</dbReference>
<name>A0A9X8N0H7_9ACTN</name>
<sequence length="174" mass="19530">MAKFKTLSQRAAGTALALVALVAPAVAPAAAAGKPPREGTYCSPWAALYGKGRYTYADVRVCLRTTSFGLTQVWLQTDRVTYWQGIWYSADNVEAAQITVNVEVKKDGQWLDNSEYLVRQGRRKDEFHLGDFEQRECGTYWIAYKYQQTGPYYSADKAIDEPWHGSQVEVPCTS</sequence>
<dbReference type="RefSeq" id="WP_143179669.1">
    <property type="nucleotide sequence ID" value="NZ_FRBK01000011.1"/>
</dbReference>
<organism evidence="2 3">
    <name type="scientific">Streptomyces yunnanensis</name>
    <dbReference type="NCBI Taxonomy" id="156453"/>
    <lineage>
        <taxon>Bacteria</taxon>
        <taxon>Bacillati</taxon>
        <taxon>Actinomycetota</taxon>
        <taxon>Actinomycetes</taxon>
        <taxon>Kitasatosporales</taxon>
        <taxon>Streptomycetaceae</taxon>
        <taxon>Streptomyces</taxon>
    </lineage>
</organism>
<keyword evidence="1" id="KW-0732">Signal</keyword>
<accession>A0A9X8N0H7</accession>
<gene>
    <name evidence="2" type="ORF">SAMN05216268_111292</name>
</gene>
<dbReference type="Proteomes" id="UP000184388">
    <property type="component" value="Unassembled WGS sequence"/>
</dbReference>
<evidence type="ECO:0000313" key="2">
    <source>
        <dbReference type="EMBL" id="SHM52197.1"/>
    </source>
</evidence>
<reference evidence="3" key="1">
    <citation type="submission" date="2016-11" db="EMBL/GenBank/DDBJ databases">
        <authorList>
            <person name="Jaros S."/>
            <person name="Januszkiewicz K."/>
            <person name="Wedrychowicz H."/>
        </authorList>
    </citation>
    <scope>NUCLEOTIDE SEQUENCE [LARGE SCALE GENOMIC DNA]</scope>
    <source>
        <strain evidence="3">CGMCC 4.3555</strain>
    </source>
</reference>
<proteinExistence type="predicted"/>
<feature type="chain" id="PRO_5040872127" evidence="1">
    <location>
        <begin position="32"/>
        <end position="174"/>
    </location>
</feature>